<reference key="2">
    <citation type="submission" date="2011-10" db="EMBL/GenBank/DDBJ databases">
        <title>The genome and transcriptome sequence of Clonorchis sinensis provide insights into the carcinogenic liver fluke.</title>
        <authorList>
            <person name="Wang X."/>
            <person name="Huang Y."/>
            <person name="Chen W."/>
            <person name="Liu H."/>
            <person name="Guo L."/>
            <person name="Chen Y."/>
            <person name="Luo F."/>
            <person name="Zhou W."/>
            <person name="Sun J."/>
            <person name="Mao Q."/>
            <person name="Liang P."/>
            <person name="Zhou C."/>
            <person name="Tian Y."/>
            <person name="Men J."/>
            <person name="Lv X."/>
            <person name="Huang L."/>
            <person name="Zhou J."/>
            <person name="Hu Y."/>
            <person name="Li R."/>
            <person name="Zhang F."/>
            <person name="Lei H."/>
            <person name="Li X."/>
            <person name="Hu X."/>
            <person name="Liang C."/>
            <person name="Xu J."/>
            <person name="Wu Z."/>
            <person name="Yu X."/>
        </authorList>
    </citation>
    <scope>NUCLEOTIDE SEQUENCE</scope>
    <source>
        <strain>Henan</strain>
    </source>
</reference>
<evidence type="ECO:0000313" key="3">
    <source>
        <dbReference type="Proteomes" id="UP000008909"/>
    </source>
</evidence>
<dbReference type="AlphaFoldDB" id="G7YN96"/>
<evidence type="ECO:0000313" key="2">
    <source>
        <dbReference type="EMBL" id="GAA54427.1"/>
    </source>
</evidence>
<name>G7YN96_CLOSI</name>
<gene>
    <name evidence="2" type="ORF">CLF_102970</name>
</gene>
<dbReference type="Proteomes" id="UP000008909">
    <property type="component" value="Unassembled WGS sequence"/>
</dbReference>
<feature type="region of interest" description="Disordered" evidence="1">
    <location>
        <begin position="99"/>
        <end position="131"/>
    </location>
</feature>
<evidence type="ECO:0000256" key="1">
    <source>
        <dbReference type="SAM" id="MobiDB-lite"/>
    </source>
</evidence>
<organism evidence="2 3">
    <name type="scientific">Clonorchis sinensis</name>
    <name type="common">Chinese liver fluke</name>
    <dbReference type="NCBI Taxonomy" id="79923"/>
    <lineage>
        <taxon>Eukaryota</taxon>
        <taxon>Metazoa</taxon>
        <taxon>Spiralia</taxon>
        <taxon>Lophotrochozoa</taxon>
        <taxon>Platyhelminthes</taxon>
        <taxon>Trematoda</taxon>
        <taxon>Digenea</taxon>
        <taxon>Opisthorchiida</taxon>
        <taxon>Opisthorchiata</taxon>
        <taxon>Opisthorchiidae</taxon>
        <taxon>Clonorchis</taxon>
    </lineage>
</organism>
<proteinExistence type="predicted"/>
<protein>
    <submittedName>
        <fullName evidence="2">Uncharacterized protein</fullName>
    </submittedName>
</protein>
<dbReference type="EMBL" id="DF143892">
    <property type="protein sequence ID" value="GAA54427.1"/>
    <property type="molecule type" value="Genomic_DNA"/>
</dbReference>
<keyword evidence="3" id="KW-1185">Reference proteome</keyword>
<reference evidence="2" key="1">
    <citation type="journal article" date="2011" name="Genome Biol.">
        <title>The draft genome of the carcinogenic human liver fluke Clonorchis sinensis.</title>
        <authorList>
            <person name="Wang X."/>
            <person name="Chen W."/>
            <person name="Huang Y."/>
            <person name="Sun J."/>
            <person name="Men J."/>
            <person name="Liu H."/>
            <person name="Luo F."/>
            <person name="Guo L."/>
            <person name="Lv X."/>
            <person name="Deng C."/>
            <person name="Zhou C."/>
            <person name="Fan Y."/>
            <person name="Li X."/>
            <person name="Huang L."/>
            <person name="Hu Y."/>
            <person name="Liang C."/>
            <person name="Hu X."/>
            <person name="Xu J."/>
            <person name="Yu X."/>
        </authorList>
    </citation>
    <scope>NUCLEOTIDE SEQUENCE [LARGE SCALE GENOMIC DNA]</scope>
    <source>
        <strain evidence="2">Henan</strain>
    </source>
</reference>
<sequence>MAAMFSRQNNTRKSPRLHYHRVSPDQSGIAMISTAQVGERLLSRFRRKYFRQCHQTGMAVPCRHCTDIVRFLDSPIRVVRVAAIGLAIRISMAALPGLNGEVDTDRVRPMQSHGKSPTSDNRDDSNPATHKQQRFSFTVLPELKASLRTTGDGRCTRAPGRVAGHIIGMYQTVVHEWSTFEGRTTGGHSNTRRILDRFSAGSLNRSKTYVITVRGTVTYSPALARQFML</sequence>
<accession>G7YN96</accession>